<dbReference type="PROSITE" id="PS51832">
    <property type="entry name" value="HD_GYP"/>
    <property type="match status" value="1"/>
</dbReference>
<dbReference type="Pfam" id="PF01966">
    <property type="entry name" value="HD"/>
    <property type="match status" value="1"/>
</dbReference>
<dbReference type="RefSeq" id="WP_163298871.1">
    <property type="nucleotide sequence ID" value="NZ_JAAGRR010000080.1"/>
</dbReference>
<dbReference type="InterPro" id="IPR003607">
    <property type="entry name" value="HD/PDEase_dom"/>
</dbReference>
<dbReference type="Pfam" id="PF01590">
    <property type="entry name" value="GAF"/>
    <property type="match status" value="1"/>
</dbReference>
<dbReference type="PANTHER" id="PTHR43155:SF2">
    <property type="entry name" value="CYCLIC DI-GMP PHOSPHODIESTERASE PA4108"/>
    <property type="match status" value="1"/>
</dbReference>
<dbReference type="InterPro" id="IPR037522">
    <property type="entry name" value="HD_GYP_dom"/>
</dbReference>
<dbReference type="Proteomes" id="UP000469346">
    <property type="component" value="Unassembled WGS sequence"/>
</dbReference>
<keyword evidence="3" id="KW-1185">Reference proteome</keyword>
<proteinExistence type="predicted"/>
<name>A0A6N9TNV5_DISTH</name>
<protein>
    <submittedName>
        <fullName evidence="2">GAF domain-containing protein</fullName>
    </submittedName>
</protein>
<dbReference type="CDD" id="cd00077">
    <property type="entry name" value="HDc"/>
    <property type="match status" value="1"/>
</dbReference>
<dbReference type="Gene3D" id="1.10.3210.10">
    <property type="entry name" value="Hypothetical protein af1432"/>
    <property type="match status" value="2"/>
</dbReference>
<dbReference type="Gene3D" id="3.30.450.40">
    <property type="match status" value="1"/>
</dbReference>
<evidence type="ECO:0000259" key="1">
    <source>
        <dbReference type="PROSITE" id="PS51832"/>
    </source>
</evidence>
<dbReference type="SMART" id="SM00471">
    <property type="entry name" value="HDc"/>
    <property type="match status" value="1"/>
</dbReference>
<accession>A0A6N9TNV5</accession>
<comment type="caution">
    <text evidence="2">The sequence shown here is derived from an EMBL/GenBank/DDBJ whole genome shotgun (WGS) entry which is preliminary data.</text>
</comment>
<organism evidence="2 3">
    <name type="scientific">Dissulfurirhabdus thermomarina</name>
    <dbReference type="NCBI Taxonomy" id="1765737"/>
    <lineage>
        <taxon>Bacteria</taxon>
        <taxon>Deltaproteobacteria</taxon>
        <taxon>Dissulfurirhabdaceae</taxon>
        <taxon>Dissulfurirhabdus</taxon>
    </lineage>
</organism>
<dbReference type="Pfam" id="PF13487">
    <property type="entry name" value="HD_5"/>
    <property type="match status" value="1"/>
</dbReference>
<sequence length="535" mass="59034">MDPLLAKIRRLNEIGVALSAEKDTPRLLERILVGAKELTGADGGTLYSVGPDDRLHFEILHNDSLGIAQGGTSGTPVALPPIPLHTPEGAPNTRMVAAYAVLRDATVNIPDAYAEKGFDFSGTREFDRRTGYRSRSFLTVPLKDHEGEIIGALQLINARAAGGAVVPFSREDQHLTESLASQAAAAVTKQRLITGLKELFESFVRAMAVAIDEKSPYTAGHCRRVAELALMLADAACEADSGSLRDFRLTEEERVELEMAAWLHDCGKVTVPEHVIDKATKLQGVFDRIHLVDARIEILKREAEIRFLRRRIAALEKGRAPGDDGDERRLAAELRELEDDRRFLHACNDGREFLPDADRDRLRRVARRCWTGPGGVPQPLLADDEVENLSIRRGTLNERERRLINNHVTATLKILETLPYPRHLRRIPEIAGGHHERVDGKGYPRGLKGEEMSVQARIMAVADIFEALTARDRPYKKGKSLEEALGILAAMKDEGHIDPEIFEVFVRSGVHRRYAERHLAAGDGGPSSPGPAAPG</sequence>
<dbReference type="PANTHER" id="PTHR43155">
    <property type="entry name" value="CYCLIC DI-GMP PHOSPHODIESTERASE PA4108-RELATED"/>
    <property type="match status" value="1"/>
</dbReference>
<dbReference type="InterPro" id="IPR029016">
    <property type="entry name" value="GAF-like_dom_sf"/>
</dbReference>
<evidence type="ECO:0000313" key="2">
    <source>
        <dbReference type="EMBL" id="NDY42738.1"/>
    </source>
</evidence>
<reference evidence="2 3" key="1">
    <citation type="submission" date="2020-02" db="EMBL/GenBank/DDBJ databases">
        <title>Comparative genomics of sulfur disproportionating microorganisms.</title>
        <authorList>
            <person name="Ward L.M."/>
            <person name="Bertran E."/>
            <person name="Johnston D.T."/>
        </authorList>
    </citation>
    <scope>NUCLEOTIDE SEQUENCE [LARGE SCALE GENOMIC DNA]</scope>
    <source>
        <strain evidence="2 3">DSM 100025</strain>
    </source>
</reference>
<dbReference type="AlphaFoldDB" id="A0A6N9TNV5"/>
<dbReference type="SUPFAM" id="SSF109604">
    <property type="entry name" value="HD-domain/PDEase-like"/>
    <property type="match status" value="2"/>
</dbReference>
<dbReference type="InterPro" id="IPR003018">
    <property type="entry name" value="GAF"/>
</dbReference>
<dbReference type="EMBL" id="JAAGRR010000080">
    <property type="protein sequence ID" value="NDY42738.1"/>
    <property type="molecule type" value="Genomic_DNA"/>
</dbReference>
<dbReference type="SMART" id="SM00065">
    <property type="entry name" value="GAF"/>
    <property type="match status" value="1"/>
</dbReference>
<dbReference type="InterPro" id="IPR006674">
    <property type="entry name" value="HD_domain"/>
</dbReference>
<feature type="domain" description="HD-GYP" evidence="1">
    <location>
        <begin position="320"/>
        <end position="521"/>
    </location>
</feature>
<dbReference type="SUPFAM" id="SSF55781">
    <property type="entry name" value="GAF domain-like"/>
    <property type="match status" value="1"/>
</dbReference>
<gene>
    <name evidence="2" type="ORF">G3N55_07775</name>
</gene>
<evidence type="ECO:0000313" key="3">
    <source>
        <dbReference type="Proteomes" id="UP000469346"/>
    </source>
</evidence>